<evidence type="ECO:0000256" key="8">
    <source>
        <dbReference type="ARBA" id="ARBA00023136"/>
    </source>
</evidence>
<keyword evidence="5" id="KW-0732">Signal</keyword>
<feature type="region of interest" description="Disordered" evidence="9">
    <location>
        <begin position="204"/>
        <end position="264"/>
    </location>
</feature>
<keyword evidence="7" id="KW-1133">Transmembrane helix</keyword>
<reference evidence="11" key="1">
    <citation type="journal article" date="2016" name="Nat. Commun.">
        <title>The Gonium pectorale genome demonstrates co-option of cell cycle regulation during the evolution of multicellularity.</title>
        <authorList>
            <person name="Hanschen E.R."/>
            <person name="Marriage T.N."/>
            <person name="Ferris P.J."/>
            <person name="Hamaji T."/>
            <person name="Toyoda A."/>
            <person name="Fujiyama A."/>
            <person name="Neme R."/>
            <person name="Noguchi H."/>
            <person name="Minakuchi Y."/>
            <person name="Suzuki M."/>
            <person name="Kawai-Toyooka H."/>
            <person name="Smith D.R."/>
            <person name="Sparks H."/>
            <person name="Anderson J."/>
            <person name="Bakaric R."/>
            <person name="Luria V."/>
            <person name="Karger A."/>
            <person name="Kirschner M.W."/>
            <person name="Durand P.M."/>
            <person name="Michod R.E."/>
            <person name="Nozaki H."/>
            <person name="Olson B.J."/>
        </authorList>
    </citation>
    <scope>NUCLEOTIDE SEQUENCE [LARGE SCALE GENOMIC DNA]</scope>
    <source>
        <strain evidence="11">NIES-2863</strain>
    </source>
</reference>
<gene>
    <name evidence="10" type="ORF">GPECTOR_28g793</name>
</gene>
<proteinExistence type="inferred from homology"/>
<dbReference type="EMBL" id="LSYV01000029">
    <property type="protein sequence ID" value="KXZ48386.1"/>
    <property type="molecule type" value="Genomic_DNA"/>
</dbReference>
<keyword evidence="6" id="KW-0256">Endoplasmic reticulum</keyword>
<accession>A0A150GEY4</accession>
<dbReference type="GO" id="GO:0005789">
    <property type="term" value="C:endoplasmic reticulum membrane"/>
    <property type="evidence" value="ECO:0007669"/>
    <property type="project" value="UniProtKB-SubCell"/>
</dbReference>
<evidence type="ECO:0000256" key="3">
    <source>
        <dbReference type="ARBA" id="ARBA00020105"/>
    </source>
</evidence>
<sequence>MGPDNNDSELTWQRSSLSEADLALLAKAAKADGLYSVRVQTPKGALLTSVPAKCLRARDLKEQAELHADRSGALVGFTYAVPSCKQLLVAGAAGGAAAGGEAPALPERLPVRVVLPVPGPMLTQPELLGEFVDVSADAADLGSVAGSVSYDPNAKPRAAGGPGRAGKNAPPPDERTWLQKNWLFIAAGVMMVVNVLAKANAPPGPPGAPGAPGGGGGGGGGGDVSADAADLGSVAGSVSYDPNAKPRAAGGPGRAGKNAPPPDERTWLQKNWLFIAAGVMMVVNVLAKANAPPGPPGAPGAPGGGGGGGGGGGARRG</sequence>
<dbReference type="OrthoDB" id="532286at2759"/>
<evidence type="ECO:0000256" key="6">
    <source>
        <dbReference type="ARBA" id="ARBA00022824"/>
    </source>
</evidence>
<evidence type="ECO:0000256" key="9">
    <source>
        <dbReference type="SAM" id="MobiDB-lite"/>
    </source>
</evidence>
<keyword evidence="11" id="KW-1185">Reference proteome</keyword>
<feature type="compositionally biased region" description="Low complexity" evidence="9">
    <location>
        <begin position="224"/>
        <end position="249"/>
    </location>
</feature>
<dbReference type="Proteomes" id="UP000075714">
    <property type="component" value="Unassembled WGS sequence"/>
</dbReference>
<protein>
    <recommendedName>
        <fullName evidence="3">ER membrane protein complex subunit 10</fullName>
    </recommendedName>
</protein>
<name>A0A150GEY4_GONPE</name>
<keyword evidence="8" id="KW-0472">Membrane</keyword>
<evidence type="ECO:0000256" key="1">
    <source>
        <dbReference type="ARBA" id="ARBA00004115"/>
    </source>
</evidence>
<dbReference type="CDD" id="cd22209">
    <property type="entry name" value="EMC10"/>
    <property type="match status" value="1"/>
</dbReference>
<feature type="region of interest" description="Disordered" evidence="9">
    <location>
        <begin position="145"/>
        <end position="174"/>
    </location>
</feature>
<keyword evidence="4" id="KW-0812">Transmembrane</keyword>
<comment type="similarity">
    <text evidence="2">Belongs to the EMC10 family.</text>
</comment>
<evidence type="ECO:0000256" key="4">
    <source>
        <dbReference type="ARBA" id="ARBA00022692"/>
    </source>
</evidence>
<feature type="region of interest" description="Disordered" evidence="9">
    <location>
        <begin position="294"/>
        <end position="317"/>
    </location>
</feature>
<evidence type="ECO:0000313" key="10">
    <source>
        <dbReference type="EMBL" id="KXZ48386.1"/>
    </source>
</evidence>
<evidence type="ECO:0000256" key="2">
    <source>
        <dbReference type="ARBA" id="ARBA00007695"/>
    </source>
</evidence>
<comment type="caution">
    <text evidence="10">The sequence shown here is derived from an EMBL/GenBank/DDBJ whole genome shotgun (WGS) entry which is preliminary data.</text>
</comment>
<feature type="compositionally biased region" description="Gly residues" evidence="9">
    <location>
        <begin position="300"/>
        <end position="317"/>
    </location>
</feature>
<comment type="subcellular location">
    <subcellularLocation>
        <location evidence="1">Endoplasmic reticulum membrane</location>
        <topology evidence="1">Single-pass type I membrane protein</topology>
    </subcellularLocation>
</comment>
<evidence type="ECO:0000256" key="7">
    <source>
        <dbReference type="ARBA" id="ARBA00022989"/>
    </source>
</evidence>
<evidence type="ECO:0000313" key="11">
    <source>
        <dbReference type="Proteomes" id="UP000075714"/>
    </source>
</evidence>
<evidence type="ECO:0000256" key="5">
    <source>
        <dbReference type="ARBA" id="ARBA00022729"/>
    </source>
</evidence>
<dbReference type="STRING" id="33097.A0A150GEY4"/>
<feature type="compositionally biased region" description="Gly residues" evidence="9">
    <location>
        <begin position="210"/>
        <end position="223"/>
    </location>
</feature>
<dbReference type="AlphaFoldDB" id="A0A150GEY4"/>
<dbReference type="PANTHER" id="PTHR21397:SF4">
    <property type="entry name" value="ER MEMBRANE PROTEIN COMPLEX SUBUNIT 10"/>
    <property type="match status" value="1"/>
</dbReference>
<dbReference type="PANTHER" id="PTHR21397">
    <property type="entry name" value="CHROMATIN COMPLEXES SUBUNIT BAP18-RELATED"/>
    <property type="match status" value="1"/>
</dbReference>
<organism evidence="10 11">
    <name type="scientific">Gonium pectorale</name>
    <name type="common">Green alga</name>
    <dbReference type="NCBI Taxonomy" id="33097"/>
    <lineage>
        <taxon>Eukaryota</taxon>
        <taxon>Viridiplantae</taxon>
        <taxon>Chlorophyta</taxon>
        <taxon>core chlorophytes</taxon>
        <taxon>Chlorophyceae</taxon>
        <taxon>CS clade</taxon>
        <taxon>Chlamydomonadales</taxon>
        <taxon>Volvocaceae</taxon>
        <taxon>Gonium</taxon>
    </lineage>
</organism>